<sequence>MKKHILIASTTATLAALLLYPGAAMADPTIAHNNSINSCSYSPSTVTVNQGDSSPNHTQTLTGTAATIDSQPNMVYYSAYLYVDGVLAYGADDWWDEMASVTRNIFGWTADKAGETHVWKYYATSQDLTQLNSTVLCTLTASFGPTVPPVISGQASPVVKPGDTSVATFTASQTPANAQSNIVWTISGGADQSLFSLGTDGALTFLSPAADGTYTVVISATDQFSNVTNQTVTVTVSDTPPSSASNLPETGFSTLSFGTVSGALIVIGAGLVFLRRRRRARIGTLG</sequence>
<dbReference type="GO" id="GO:0005509">
    <property type="term" value="F:calcium ion binding"/>
    <property type="evidence" value="ECO:0007669"/>
    <property type="project" value="InterPro"/>
</dbReference>
<dbReference type="InterPro" id="IPR019931">
    <property type="entry name" value="LPXTG_anchor"/>
</dbReference>
<dbReference type="InterPro" id="IPR015919">
    <property type="entry name" value="Cadherin-like_sf"/>
</dbReference>
<protein>
    <submittedName>
        <fullName evidence="4">Unannotated protein</fullName>
    </submittedName>
</protein>
<name>A0A6J6D9Z1_9ZZZZ</name>
<feature type="domain" description="Gram-positive cocci surface proteins LPxTG" evidence="3">
    <location>
        <begin position="240"/>
        <end position="279"/>
    </location>
</feature>
<evidence type="ECO:0000256" key="1">
    <source>
        <dbReference type="ARBA" id="ARBA00022525"/>
    </source>
</evidence>
<dbReference type="Pfam" id="PF00746">
    <property type="entry name" value="Gram_pos_anchor"/>
    <property type="match status" value="1"/>
</dbReference>
<dbReference type="EMBL" id="CAEZTD010000040">
    <property type="protein sequence ID" value="CAB4560124.1"/>
    <property type="molecule type" value="Genomic_DNA"/>
</dbReference>
<dbReference type="NCBIfam" id="TIGR01167">
    <property type="entry name" value="LPXTG_anchor"/>
    <property type="match status" value="1"/>
</dbReference>
<keyword evidence="2" id="KW-0812">Transmembrane</keyword>
<dbReference type="AlphaFoldDB" id="A0A6J6D9Z1"/>
<feature type="transmembrane region" description="Helical" evidence="2">
    <location>
        <begin position="252"/>
        <end position="274"/>
    </location>
</feature>
<keyword evidence="1" id="KW-0964">Secreted</keyword>
<organism evidence="4">
    <name type="scientific">freshwater metagenome</name>
    <dbReference type="NCBI Taxonomy" id="449393"/>
    <lineage>
        <taxon>unclassified sequences</taxon>
        <taxon>metagenomes</taxon>
        <taxon>ecological metagenomes</taxon>
    </lineage>
</organism>
<evidence type="ECO:0000313" key="4">
    <source>
        <dbReference type="EMBL" id="CAB4560124.1"/>
    </source>
</evidence>
<dbReference type="GO" id="GO:0016020">
    <property type="term" value="C:membrane"/>
    <property type="evidence" value="ECO:0007669"/>
    <property type="project" value="InterPro"/>
</dbReference>
<dbReference type="SUPFAM" id="SSF49313">
    <property type="entry name" value="Cadherin-like"/>
    <property type="match status" value="1"/>
</dbReference>
<reference evidence="4" key="1">
    <citation type="submission" date="2020-05" db="EMBL/GenBank/DDBJ databases">
        <authorList>
            <person name="Chiriac C."/>
            <person name="Salcher M."/>
            <person name="Ghai R."/>
            <person name="Kavagutti S V."/>
        </authorList>
    </citation>
    <scope>NUCLEOTIDE SEQUENCE</scope>
</reference>
<keyword evidence="2" id="KW-0472">Membrane</keyword>
<evidence type="ECO:0000256" key="2">
    <source>
        <dbReference type="SAM" id="Phobius"/>
    </source>
</evidence>
<evidence type="ECO:0000259" key="3">
    <source>
        <dbReference type="Pfam" id="PF00746"/>
    </source>
</evidence>
<gene>
    <name evidence="4" type="ORF">UFOPK1591_00677</name>
</gene>
<keyword evidence="2" id="KW-1133">Transmembrane helix</keyword>
<proteinExistence type="predicted"/>
<accession>A0A6J6D9Z1</accession>